<keyword evidence="3" id="KW-0862">Zinc</keyword>
<protein>
    <recommendedName>
        <fullName evidence="4">PHD-type domain-containing protein</fullName>
    </recommendedName>
</protein>
<dbReference type="Proteomes" id="UP000324222">
    <property type="component" value="Unassembled WGS sequence"/>
</dbReference>
<dbReference type="InterPro" id="IPR013083">
    <property type="entry name" value="Znf_RING/FYVE/PHD"/>
</dbReference>
<dbReference type="Gene3D" id="3.30.40.10">
    <property type="entry name" value="Zinc/RING finger domain, C3HC4 (zinc finger)"/>
    <property type="match status" value="1"/>
</dbReference>
<name>A0A5B7IQW6_PORTR</name>
<evidence type="ECO:0000259" key="4">
    <source>
        <dbReference type="Pfam" id="PF00628"/>
    </source>
</evidence>
<dbReference type="EMBL" id="VSRR010060179">
    <property type="protein sequence ID" value="MPC82584.1"/>
    <property type="molecule type" value="Genomic_DNA"/>
</dbReference>
<dbReference type="PROSITE" id="PS01359">
    <property type="entry name" value="ZF_PHD_1"/>
    <property type="match status" value="1"/>
</dbReference>
<dbReference type="GO" id="GO:0008270">
    <property type="term" value="F:zinc ion binding"/>
    <property type="evidence" value="ECO:0007669"/>
    <property type="project" value="UniProtKB-KW"/>
</dbReference>
<dbReference type="InterPro" id="IPR019787">
    <property type="entry name" value="Znf_PHD-finger"/>
</dbReference>
<evidence type="ECO:0000313" key="6">
    <source>
        <dbReference type="Proteomes" id="UP000324222"/>
    </source>
</evidence>
<accession>A0A5B7IQW6</accession>
<keyword evidence="6" id="KW-1185">Reference proteome</keyword>
<organism evidence="5 6">
    <name type="scientific">Portunus trituberculatus</name>
    <name type="common">Swimming crab</name>
    <name type="synonym">Neptunus trituberculatus</name>
    <dbReference type="NCBI Taxonomy" id="210409"/>
    <lineage>
        <taxon>Eukaryota</taxon>
        <taxon>Metazoa</taxon>
        <taxon>Ecdysozoa</taxon>
        <taxon>Arthropoda</taxon>
        <taxon>Crustacea</taxon>
        <taxon>Multicrustacea</taxon>
        <taxon>Malacostraca</taxon>
        <taxon>Eumalacostraca</taxon>
        <taxon>Eucarida</taxon>
        <taxon>Decapoda</taxon>
        <taxon>Pleocyemata</taxon>
        <taxon>Brachyura</taxon>
        <taxon>Eubrachyura</taxon>
        <taxon>Portunoidea</taxon>
        <taxon>Portunidae</taxon>
        <taxon>Portuninae</taxon>
        <taxon>Portunus</taxon>
    </lineage>
</organism>
<proteinExistence type="predicted"/>
<gene>
    <name evidence="5" type="ORF">E2C01_077258</name>
</gene>
<sequence length="99" mass="11209">MAAHPCVVCKTQVRQRQQGLWCDACDLWQHRTCESGVTQEEYRRMNIGELVDIEWYCKDCSSQSTADVTDTTELSGTTLDTASYCESTSPTESLREYGN</sequence>
<comment type="caution">
    <text evidence="5">The sequence shown here is derived from an EMBL/GenBank/DDBJ whole genome shotgun (WGS) entry which is preliminary data.</text>
</comment>
<feature type="domain" description="PHD-type" evidence="4">
    <location>
        <begin position="6"/>
        <end position="60"/>
    </location>
</feature>
<evidence type="ECO:0000256" key="1">
    <source>
        <dbReference type="ARBA" id="ARBA00022723"/>
    </source>
</evidence>
<keyword evidence="2" id="KW-0863">Zinc-finger</keyword>
<dbReference type="InterPro" id="IPR011011">
    <property type="entry name" value="Znf_FYVE_PHD"/>
</dbReference>
<keyword evidence="1" id="KW-0479">Metal-binding</keyword>
<dbReference type="AlphaFoldDB" id="A0A5B7IQW6"/>
<reference evidence="5 6" key="1">
    <citation type="submission" date="2019-05" db="EMBL/GenBank/DDBJ databases">
        <title>Another draft genome of Portunus trituberculatus and its Hox gene families provides insights of decapod evolution.</title>
        <authorList>
            <person name="Jeong J.-H."/>
            <person name="Song I."/>
            <person name="Kim S."/>
            <person name="Choi T."/>
            <person name="Kim D."/>
            <person name="Ryu S."/>
            <person name="Kim W."/>
        </authorList>
    </citation>
    <scope>NUCLEOTIDE SEQUENCE [LARGE SCALE GENOMIC DNA]</scope>
    <source>
        <tissue evidence="5">Muscle</tissue>
    </source>
</reference>
<dbReference type="SUPFAM" id="SSF57903">
    <property type="entry name" value="FYVE/PHD zinc finger"/>
    <property type="match status" value="1"/>
</dbReference>
<dbReference type="Pfam" id="PF00628">
    <property type="entry name" value="PHD"/>
    <property type="match status" value="1"/>
</dbReference>
<dbReference type="InterPro" id="IPR019786">
    <property type="entry name" value="Zinc_finger_PHD-type_CS"/>
</dbReference>
<evidence type="ECO:0000256" key="3">
    <source>
        <dbReference type="ARBA" id="ARBA00022833"/>
    </source>
</evidence>
<evidence type="ECO:0000313" key="5">
    <source>
        <dbReference type="EMBL" id="MPC82584.1"/>
    </source>
</evidence>
<evidence type="ECO:0000256" key="2">
    <source>
        <dbReference type="ARBA" id="ARBA00022771"/>
    </source>
</evidence>